<feature type="compositionally biased region" description="Polar residues" evidence="7">
    <location>
        <begin position="8"/>
        <end position="32"/>
    </location>
</feature>
<dbReference type="PROSITE" id="PS00221">
    <property type="entry name" value="MIP"/>
    <property type="match status" value="1"/>
</dbReference>
<comment type="similarity">
    <text evidence="6">Belongs to the MIP/aquaporin (TC 1.A.8) family.</text>
</comment>
<dbReference type="GeneID" id="19108795"/>
<evidence type="ECO:0000256" key="8">
    <source>
        <dbReference type="SAM" id="Phobius"/>
    </source>
</evidence>
<evidence type="ECO:0000256" key="2">
    <source>
        <dbReference type="ARBA" id="ARBA00022448"/>
    </source>
</evidence>
<dbReference type="PRINTS" id="PR00783">
    <property type="entry name" value="MINTRINSICP"/>
</dbReference>
<dbReference type="KEGG" id="bcom:BAUCODRAFT_147735"/>
<evidence type="ECO:0000256" key="5">
    <source>
        <dbReference type="ARBA" id="ARBA00023136"/>
    </source>
</evidence>
<dbReference type="GO" id="GO:0015267">
    <property type="term" value="F:channel activity"/>
    <property type="evidence" value="ECO:0007669"/>
    <property type="project" value="InterPro"/>
</dbReference>
<keyword evidence="5 8" id="KW-0472">Membrane</keyword>
<evidence type="ECO:0000256" key="7">
    <source>
        <dbReference type="SAM" id="MobiDB-lite"/>
    </source>
</evidence>
<keyword evidence="10" id="KW-1185">Reference proteome</keyword>
<evidence type="ECO:0000256" key="4">
    <source>
        <dbReference type="ARBA" id="ARBA00022989"/>
    </source>
</evidence>
<dbReference type="GO" id="GO:0016020">
    <property type="term" value="C:membrane"/>
    <property type="evidence" value="ECO:0007669"/>
    <property type="project" value="UniProtKB-SubCell"/>
</dbReference>
<evidence type="ECO:0000313" key="10">
    <source>
        <dbReference type="Proteomes" id="UP000011761"/>
    </source>
</evidence>
<dbReference type="RefSeq" id="XP_007675947.1">
    <property type="nucleotide sequence ID" value="XM_007677757.1"/>
</dbReference>
<feature type="transmembrane region" description="Helical" evidence="8">
    <location>
        <begin position="132"/>
        <end position="155"/>
    </location>
</feature>
<dbReference type="HOGENOM" id="CLU_020019_5_0_1"/>
<keyword evidence="3 6" id="KW-0812">Transmembrane</keyword>
<dbReference type="OrthoDB" id="3222at2759"/>
<accession>M2NEL8</accession>
<feature type="transmembrane region" description="Helical" evidence="8">
    <location>
        <begin position="176"/>
        <end position="194"/>
    </location>
</feature>
<feature type="transmembrane region" description="Helical" evidence="8">
    <location>
        <begin position="302"/>
        <end position="322"/>
    </location>
</feature>
<dbReference type="AlphaFoldDB" id="M2NEL8"/>
<dbReference type="EMBL" id="KB445554">
    <property type="protein sequence ID" value="EMC97689.1"/>
    <property type="molecule type" value="Genomic_DNA"/>
</dbReference>
<dbReference type="STRING" id="717646.M2NEL8"/>
<dbReference type="InterPro" id="IPR000425">
    <property type="entry name" value="MIP"/>
</dbReference>
<feature type="transmembrane region" description="Helical" evidence="8">
    <location>
        <begin position="95"/>
        <end position="120"/>
    </location>
</feature>
<evidence type="ECO:0000256" key="3">
    <source>
        <dbReference type="ARBA" id="ARBA00022692"/>
    </source>
</evidence>
<keyword evidence="2 6" id="KW-0813">Transport</keyword>
<sequence length="340" mass="36076">MAEPKPIITQSTAVRRQTEPISHTSTKPSTDPASFVRSSAKLRPIVSTPAFAGRIGGNQEFVSTDNAQIEKQPDAAPLHRLSDALNLNVFLDRQIWVMAVIEGWGTCILIFIFGAGASGLTSIDASPLASTLYAALLNFVGLTLFVFAAAPASGGHLNPSITLATFFAGLCTLPRAVLYVIAQCVGAIVGSYWLKLGLGDAYFPSGIIPGCTVDPTLVSRGQLFVLEYMFSQALIFTAFGVGLDPRQATVFGPALAPILVGMTLGLGTLASSLAKPGYTGLSFNSARCLGFMVAKGDMQYHYIHWLATLAATMLNGVFYHFAPPYVRGKPRAAVVPLHHV</sequence>
<dbReference type="InterPro" id="IPR022357">
    <property type="entry name" value="MIP_CS"/>
</dbReference>
<evidence type="ECO:0008006" key="11">
    <source>
        <dbReference type="Google" id="ProtNLM"/>
    </source>
</evidence>
<dbReference type="PANTHER" id="PTHR47002">
    <property type="entry name" value="AQUAPORIN-LIKE"/>
    <property type="match status" value="1"/>
</dbReference>
<dbReference type="SUPFAM" id="SSF81338">
    <property type="entry name" value="Aquaporin-like"/>
    <property type="match status" value="1"/>
</dbReference>
<evidence type="ECO:0000313" key="9">
    <source>
        <dbReference type="EMBL" id="EMC97689.1"/>
    </source>
</evidence>
<feature type="transmembrane region" description="Helical" evidence="8">
    <location>
        <begin position="255"/>
        <end position="274"/>
    </location>
</feature>
<keyword evidence="4 8" id="KW-1133">Transmembrane helix</keyword>
<evidence type="ECO:0000256" key="6">
    <source>
        <dbReference type="RuleBase" id="RU000477"/>
    </source>
</evidence>
<proteinExistence type="inferred from homology"/>
<reference evidence="9 10" key="1">
    <citation type="journal article" date="2012" name="PLoS Pathog.">
        <title>Diverse lifestyles and strategies of plant pathogenesis encoded in the genomes of eighteen Dothideomycetes fungi.</title>
        <authorList>
            <person name="Ohm R.A."/>
            <person name="Feau N."/>
            <person name="Henrissat B."/>
            <person name="Schoch C.L."/>
            <person name="Horwitz B.A."/>
            <person name="Barry K.W."/>
            <person name="Condon B.J."/>
            <person name="Copeland A.C."/>
            <person name="Dhillon B."/>
            <person name="Glaser F."/>
            <person name="Hesse C.N."/>
            <person name="Kosti I."/>
            <person name="LaButti K."/>
            <person name="Lindquist E.A."/>
            <person name="Lucas S."/>
            <person name="Salamov A.A."/>
            <person name="Bradshaw R.E."/>
            <person name="Ciuffetti L."/>
            <person name="Hamelin R.C."/>
            <person name="Kema G.H.J."/>
            <person name="Lawrence C."/>
            <person name="Scott J.A."/>
            <person name="Spatafora J.W."/>
            <person name="Turgeon B.G."/>
            <person name="de Wit P.J.G.M."/>
            <person name="Zhong S."/>
            <person name="Goodwin S.B."/>
            <person name="Grigoriev I.V."/>
        </authorList>
    </citation>
    <scope>NUCLEOTIDE SEQUENCE [LARGE SCALE GENOMIC DNA]</scope>
    <source>
        <strain evidence="9 10">UAMH 10762</strain>
    </source>
</reference>
<dbReference type="InterPro" id="IPR023271">
    <property type="entry name" value="Aquaporin-like"/>
</dbReference>
<comment type="subcellular location">
    <subcellularLocation>
        <location evidence="1">Membrane</location>
        <topology evidence="1">Multi-pass membrane protein</topology>
    </subcellularLocation>
</comment>
<feature type="transmembrane region" description="Helical" evidence="8">
    <location>
        <begin position="223"/>
        <end position="243"/>
    </location>
</feature>
<dbReference type="Pfam" id="PF00230">
    <property type="entry name" value="MIP"/>
    <property type="match status" value="1"/>
</dbReference>
<gene>
    <name evidence="9" type="ORF">BAUCODRAFT_147735</name>
</gene>
<feature type="region of interest" description="Disordered" evidence="7">
    <location>
        <begin position="1"/>
        <end position="36"/>
    </location>
</feature>
<evidence type="ECO:0000256" key="1">
    <source>
        <dbReference type="ARBA" id="ARBA00004141"/>
    </source>
</evidence>
<dbReference type="Gene3D" id="1.20.1080.10">
    <property type="entry name" value="Glycerol uptake facilitator protein"/>
    <property type="match status" value="1"/>
</dbReference>
<name>M2NEL8_BAUPA</name>
<organism evidence="9 10">
    <name type="scientific">Baudoinia panamericana (strain UAMH 10762)</name>
    <name type="common">Angels' share fungus</name>
    <name type="synonym">Baudoinia compniacensis (strain UAMH 10762)</name>
    <dbReference type="NCBI Taxonomy" id="717646"/>
    <lineage>
        <taxon>Eukaryota</taxon>
        <taxon>Fungi</taxon>
        <taxon>Dikarya</taxon>
        <taxon>Ascomycota</taxon>
        <taxon>Pezizomycotina</taxon>
        <taxon>Dothideomycetes</taxon>
        <taxon>Dothideomycetidae</taxon>
        <taxon>Mycosphaerellales</taxon>
        <taxon>Teratosphaeriaceae</taxon>
        <taxon>Baudoinia</taxon>
    </lineage>
</organism>
<dbReference type="PANTHER" id="PTHR47002:SF2">
    <property type="entry name" value="AQUAPORIN AQPAE.A-LIKE"/>
    <property type="match status" value="1"/>
</dbReference>
<dbReference type="OMA" id="IWIAFDH"/>
<dbReference type="Proteomes" id="UP000011761">
    <property type="component" value="Unassembled WGS sequence"/>
</dbReference>
<dbReference type="eggNOG" id="KOG0223">
    <property type="taxonomic scope" value="Eukaryota"/>
</dbReference>
<protein>
    <recommendedName>
        <fullName evidence="11">Aquaporin-like protein</fullName>
    </recommendedName>
</protein>